<dbReference type="InterPro" id="IPR040699">
    <property type="entry name" value="XPB_DRD"/>
</dbReference>
<name>A0A7C3J4S4_9CREN</name>
<dbReference type="Pfam" id="PF18458">
    <property type="entry name" value="XPB_DRD"/>
    <property type="match status" value="1"/>
</dbReference>
<dbReference type="SUPFAM" id="SSF52540">
    <property type="entry name" value="P-loop containing nucleoside triphosphate hydrolases"/>
    <property type="match status" value="2"/>
</dbReference>
<dbReference type="Gene3D" id="3.40.1170.30">
    <property type="match status" value="1"/>
</dbReference>
<accession>A0A7C3J4S4</accession>
<dbReference type="CDD" id="cd17926">
    <property type="entry name" value="DEXHc_RE"/>
    <property type="match status" value="1"/>
</dbReference>
<dbReference type="EMBL" id="DSTX01000001">
    <property type="protein sequence ID" value="HFK19838.1"/>
    <property type="molecule type" value="Genomic_DNA"/>
</dbReference>
<dbReference type="Pfam" id="PF00271">
    <property type="entry name" value="Helicase_C"/>
    <property type="match status" value="1"/>
</dbReference>
<sequence>MLRLRYLKGTILTGEVKVPHSVWDGSMRSYRAMGMHYAEAADYLRNSGIPFSDEVLDLLPHARLNSDVEPRPYQLEALDAWITAGMRGTVVLPTGSGKTVVGILAIIEVGAPSIVVVPTIDLMEQWRSRLSSSFSQEVGAYGGGESQLLPLTVATYDTAYLRAEELGNRFKLIIFDEVHHLPSPGFSQIAEVFASPYRLGLTATYEREDGLHEDLARLIGPKVYEQKVAEMAGDHLAPFRIEKIYVDLLPGEDEEYRRNLLVYKSFLARSGMVIRSPQDLKRLIMRSARDREAREALLAKNRAMAIALNSASKKEALKRILRERAGEKTLIFTQHNDLVYRLSKELLIPAITHETPKDERAEILGAFKSGQHRTIVTSKVLDEGIDVPDASLGIILSGTGSRREFVQRLGRLLRKVDGKEATLIEVVSRSTAETGVSSRRRRAI</sequence>
<gene>
    <name evidence="7" type="ORF">ENS19_00995</name>
</gene>
<keyword evidence="4" id="KW-0067">ATP-binding</keyword>
<dbReference type="InterPro" id="IPR050615">
    <property type="entry name" value="ATP-dep_DNA_Helicase"/>
</dbReference>
<evidence type="ECO:0000256" key="1">
    <source>
        <dbReference type="ARBA" id="ARBA00022741"/>
    </source>
</evidence>
<dbReference type="Gene3D" id="3.40.50.300">
    <property type="entry name" value="P-loop containing nucleotide triphosphate hydrolases"/>
    <property type="match status" value="2"/>
</dbReference>
<dbReference type="SMART" id="SM00490">
    <property type="entry name" value="HELICc"/>
    <property type="match status" value="1"/>
</dbReference>
<protein>
    <submittedName>
        <fullName evidence="7">DEAD/DEAH box helicase</fullName>
    </submittedName>
</protein>
<keyword evidence="2" id="KW-0378">Hydrolase</keyword>
<dbReference type="GO" id="GO:0016787">
    <property type="term" value="F:hydrolase activity"/>
    <property type="evidence" value="ECO:0007669"/>
    <property type="project" value="UniProtKB-KW"/>
</dbReference>
<reference evidence="7" key="1">
    <citation type="journal article" date="2020" name="mSystems">
        <title>Genome- and Community-Level Interaction Insights into Carbon Utilization and Element Cycling Functions of Hydrothermarchaeota in Hydrothermal Sediment.</title>
        <authorList>
            <person name="Zhou Z."/>
            <person name="Liu Y."/>
            <person name="Xu W."/>
            <person name="Pan J."/>
            <person name="Luo Z.H."/>
            <person name="Li M."/>
        </authorList>
    </citation>
    <scope>NUCLEOTIDE SEQUENCE [LARGE SCALE GENOMIC DNA]</scope>
    <source>
        <strain evidence="7">SpSt-468</strain>
    </source>
</reference>
<evidence type="ECO:0000259" key="6">
    <source>
        <dbReference type="PROSITE" id="PS51194"/>
    </source>
</evidence>
<dbReference type="InterPro" id="IPR001650">
    <property type="entry name" value="Helicase_C-like"/>
</dbReference>
<dbReference type="Pfam" id="PF04851">
    <property type="entry name" value="ResIII"/>
    <property type="match status" value="1"/>
</dbReference>
<evidence type="ECO:0000256" key="4">
    <source>
        <dbReference type="ARBA" id="ARBA00022840"/>
    </source>
</evidence>
<dbReference type="InterPro" id="IPR014001">
    <property type="entry name" value="Helicase_ATP-bd"/>
</dbReference>
<dbReference type="GO" id="GO:0003677">
    <property type="term" value="F:DNA binding"/>
    <property type="evidence" value="ECO:0007669"/>
    <property type="project" value="InterPro"/>
</dbReference>
<dbReference type="GO" id="GO:0140097">
    <property type="term" value="F:catalytic activity, acting on DNA"/>
    <property type="evidence" value="ECO:0007669"/>
    <property type="project" value="UniProtKB-ARBA"/>
</dbReference>
<feature type="domain" description="Helicase ATP-binding" evidence="5">
    <location>
        <begin position="79"/>
        <end position="223"/>
    </location>
</feature>
<dbReference type="SMART" id="SM00487">
    <property type="entry name" value="DEXDc"/>
    <property type="match status" value="1"/>
</dbReference>
<keyword evidence="1" id="KW-0547">Nucleotide-binding</keyword>
<dbReference type="GO" id="GO:0004386">
    <property type="term" value="F:helicase activity"/>
    <property type="evidence" value="ECO:0007669"/>
    <property type="project" value="UniProtKB-KW"/>
</dbReference>
<keyword evidence="3 7" id="KW-0347">Helicase</keyword>
<dbReference type="PANTHER" id="PTHR11274:SF0">
    <property type="entry name" value="GENERAL TRANSCRIPTION AND DNA REPAIR FACTOR IIH HELICASE SUBUNIT XPB"/>
    <property type="match status" value="1"/>
</dbReference>
<dbReference type="AlphaFoldDB" id="A0A7C3J4S4"/>
<dbReference type="PANTHER" id="PTHR11274">
    <property type="entry name" value="RAD25/XP-B DNA REPAIR HELICASE"/>
    <property type="match status" value="1"/>
</dbReference>
<organism evidence="7">
    <name type="scientific">Candidatus Methanomethylicus mesodigestus</name>
    <dbReference type="NCBI Taxonomy" id="1867258"/>
    <lineage>
        <taxon>Archaea</taxon>
        <taxon>Thermoproteota</taxon>
        <taxon>Methanosuratincolia</taxon>
        <taxon>Candidatus Methanomethylicales</taxon>
        <taxon>Candidatus Methanomethylicaceae</taxon>
        <taxon>Candidatus Methanomethylicus</taxon>
    </lineage>
</organism>
<evidence type="ECO:0000256" key="3">
    <source>
        <dbReference type="ARBA" id="ARBA00022806"/>
    </source>
</evidence>
<dbReference type="GO" id="GO:0005524">
    <property type="term" value="F:ATP binding"/>
    <property type="evidence" value="ECO:0007669"/>
    <property type="project" value="UniProtKB-KW"/>
</dbReference>
<dbReference type="Gene3D" id="6.10.140.1180">
    <property type="match status" value="1"/>
</dbReference>
<dbReference type="InterPro" id="IPR027417">
    <property type="entry name" value="P-loop_NTPase"/>
</dbReference>
<comment type="caution">
    <text evidence="7">The sequence shown here is derived from an EMBL/GenBank/DDBJ whole genome shotgun (WGS) entry which is preliminary data.</text>
</comment>
<feature type="domain" description="Helicase C-terminal" evidence="6">
    <location>
        <begin position="313"/>
        <end position="444"/>
    </location>
</feature>
<evidence type="ECO:0000256" key="2">
    <source>
        <dbReference type="ARBA" id="ARBA00022801"/>
    </source>
</evidence>
<dbReference type="PROSITE" id="PS51194">
    <property type="entry name" value="HELICASE_CTER"/>
    <property type="match status" value="1"/>
</dbReference>
<evidence type="ECO:0000259" key="5">
    <source>
        <dbReference type="PROSITE" id="PS51192"/>
    </source>
</evidence>
<dbReference type="PROSITE" id="PS51192">
    <property type="entry name" value="HELICASE_ATP_BIND_1"/>
    <property type="match status" value="1"/>
</dbReference>
<dbReference type="InterPro" id="IPR006935">
    <property type="entry name" value="Helicase/UvrB_N"/>
</dbReference>
<proteinExistence type="predicted"/>
<evidence type="ECO:0000313" key="7">
    <source>
        <dbReference type="EMBL" id="HFK19838.1"/>
    </source>
</evidence>